<dbReference type="Pfam" id="PF13456">
    <property type="entry name" value="RVT_3"/>
    <property type="match status" value="1"/>
</dbReference>
<evidence type="ECO:0000313" key="4">
    <source>
        <dbReference type="Proteomes" id="UP000233837"/>
    </source>
</evidence>
<dbReference type="GO" id="GO:0004523">
    <property type="term" value="F:RNA-DNA hybrid ribonuclease activity"/>
    <property type="evidence" value="ECO:0007669"/>
    <property type="project" value="InterPro"/>
</dbReference>
<gene>
    <name evidence="3" type="ORF">MA16_Dca027213</name>
</gene>
<proteinExistence type="predicted"/>
<dbReference type="EMBL" id="KZ503718">
    <property type="protein sequence ID" value="PKU61954.1"/>
    <property type="molecule type" value="Genomic_DNA"/>
</dbReference>
<dbReference type="InterPro" id="IPR036397">
    <property type="entry name" value="RNaseH_sf"/>
</dbReference>
<keyword evidence="4" id="KW-1185">Reference proteome</keyword>
<dbReference type="PANTHER" id="PTHR47723">
    <property type="entry name" value="OS05G0353850 PROTEIN"/>
    <property type="match status" value="1"/>
</dbReference>
<accession>A0A2I0VF24</accession>
<dbReference type="PANTHER" id="PTHR47723:SF19">
    <property type="entry name" value="POLYNUCLEOTIDYL TRANSFERASE, RIBONUCLEASE H-LIKE SUPERFAMILY PROTEIN"/>
    <property type="match status" value="1"/>
</dbReference>
<reference evidence="3 4" key="2">
    <citation type="journal article" date="2017" name="Nature">
        <title>The Apostasia genome and the evolution of orchids.</title>
        <authorList>
            <person name="Zhang G.Q."/>
            <person name="Liu K.W."/>
            <person name="Li Z."/>
            <person name="Lohaus R."/>
            <person name="Hsiao Y.Y."/>
            <person name="Niu S.C."/>
            <person name="Wang J.Y."/>
            <person name="Lin Y.C."/>
            <person name="Xu Q."/>
            <person name="Chen L.J."/>
            <person name="Yoshida K."/>
            <person name="Fujiwara S."/>
            <person name="Wang Z.W."/>
            <person name="Zhang Y.Q."/>
            <person name="Mitsuda N."/>
            <person name="Wang M."/>
            <person name="Liu G.H."/>
            <person name="Pecoraro L."/>
            <person name="Huang H.X."/>
            <person name="Xiao X.J."/>
            <person name="Lin M."/>
            <person name="Wu X.Y."/>
            <person name="Wu W.L."/>
            <person name="Chen Y.Y."/>
            <person name="Chang S.B."/>
            <person name="Sakamoto S."/>
            <person name="Ohme-Takagi M."/>
            <person name="Yagi M."/>
            <person name="Zeng S.J."/>
            <person name="Shen C.Y."/>
            <person name="Yeh C.M."/>
            <person name="Luo Y.B."/>
            <person name="Tsai W.C."/>
            <person name="Van de Peer Y."/>
            <person name="Liu Z.J."/>
        </authorList>
    </citation>
    <scope>NUCLEOTIDE SEQUENCE [LARGE SCALE GENOMIC DNA]</scope>
    <source>
        <tissue evidence="3">The whole plant</tissue>
    </source>
</reference>
<reference evidence="3 4" key="1">
    <citation type="journal article" date="2016" name="Sci. Rep.">
        <title>The Dendrobium catenatum Lindl. genome sequence provides insights into polysaccharide synthase, floral development and adaptive evolution.</title>
        <authorList>
            <person name="Zhang G.Q."/>
            <person name="Xu Q."/>
            <person name="Bian C."/>
            <person name="Tsai W.C."/>
            <person name="Yeh C.M."/>
            <person name="Liu K.W."/>
            <person name="Yoshida K."/>
            <person name="Zhang L.S."/>
            <person name="Chang S.B."/>
            <person name="Chen F."/>
            <person name="Shi Y."/>
            <person name="Su Y.Y."/>
            <person name="Zhang Y.Q."/>
            <person name="Chen L.J."/>
            <person name="Yin Y."/>
            <person name="Lin M."/>
            <person name="Huang H."/>
            <person name="Deng H."/>
            <person name="Wang Z.W."/>
            <person name="Zhu S.L."/>
            <person name="Zhao X."/>
            <person name="Deng C."/>
            <person name="Niu S.C."/>
            <person name="Huang J."/>
            <person name="Wang M."/>
            <person name="Liu G.H."/>
            <person name="Yang H.J."/>
            <person name="Xiao X.J."/>
            <person name="Hsiao Y.Y."/>
            <person name="Wu W.L."/>
            <person name="Chen Y.Y."/>
            <person name="Mitsuda N."/>
            <person name="Ohme-Takagi M."/>
            <person name="Luo Y.B."/>
            <person name="Van de Peer Y."/>
            <person name="Liu Z.J."/>
        </authorList>
    </citation>
    <scope>NUCLEOTIDE SEQUENCE [LARGE SCALE GENOMIC DNA]</scope>
    <source>
        <tissue evidence="3">The whole plant</tissue>
    </source>
</reference>
<dbReference type="Proteomes" id="UP000233837">
    <property type="component" value="Unassembled WGS sequence"/>
</dbReference>
<dbReference type="SUPFAM" id="SSF53098">
    <property type="entry name" value="Ribonuclease H-like"/>
    <property type="match status" value="1"/>
</dbReference>
<name>A0A2I0VF24_9ASPA</name>
<evidence type="ECO:0000259" key="2">
    <source>
        <dbReference type="Pfam" id="PF13456"/>
    </source>
</evidence>
<dbReference type="InterPro" id="IPR002156">
    <property type="entry name" value="RNaseH_domain"/>
</dbReference>
<organism evidence="3 4">
    <name type="scientific">Dendrobium catenatum</name>
    <dbReference type="NCBI Taxonomy" id="906689"/>
    <lineage>
        <taxon>Eukaryota</taxon>
        <taxon>Viridiplantae</taxon>
        <taxon>Streptophyta</taxon>
        <taxon>Embryophyta</taxon>
        <taxon>Tracheophyta</taxon>
        <taxon>Spermatophyta</taxon>
        <taxon>Magnoliopsida</taxon>
        <taxon>Liliopsida</taxon>
        <taxon>Asparagales</taxon>
        <taxon>Orchidaceae</taxon>
        <taxon>Epidendroideae</taxon>
        <taxon>Malaxideae</taxon>
        <taxon>Dendrobiinae</taxon>
        <taxon>Dendrobium</taxon>
    </lineage>
</organism>
<dbReference type="AlphaFoldDB" id="A0A2I0VF24"/>
<dbReference type="InterPro" id="IPR053151">
    <property type="entry name" value="RNase_H-like"/>
</dbReference>
<feature type="domain" description="RNase H type-1" evidence="2">
    <location>
        <begin position="243"/>
        <end position="336"/>
    </location>
</feature>
<dbReference type="Gene3D" id="3.30.420.10">
    <property type="entry name" value="Ribonuclease H-like superfamily/Ribonuclease H"/>
    <property type="match status" value="1"/>
</dbReference>
<sequence>MSANLNPSLHEARLKVKNDRPFIINEGKSVLVESKFKVPKISSFTQEPFCEVASNIYASSSIGSILKESEGGNSGPLNGYIVALDYNATTLDVNDRGGEDVAVQAGAVESDFDMVVKAIPADNNKSSRLKRLGRQGWVAFDQIGAARSTLAEDRSSGGVRNRKRRRSRRQEIRREEKFGHGFGFGRGFWLTKKVRMLAYREKKKRDFSRFLLSSPGATGYLSIHWNVIIFLGVSPPTGWLKINLDGALRRSNVGGIGIVIQDDRGLLITTAGWEITHWDSTQFEQMAFRYIHKLVLDWMFEVDEVIIEGDNASVIQFMQDYKDKERWRTQTRDCIELDWLTQF</sequence>
<protein>
    <recommendedName>
        <fullName evidence="2">RNase H type-1 domain-containing protein</fullName>
    </recommendedName>
</protein>
<dbReference type="InterPro" id="IPR012337">
    <property type="entry name" value="RNaseH-like_sf"/>
</dbReference>
<dbReference type="GO" id="GO:0003676">
    <property type="term" value="F:nucleic acid binding"/>
    <property type="evidence" value="ECO:0007669"/>
    <property type="project" value="InterPro"/>
</dbReference>
<evidence type="ECO:0000256" key="1">
    <source>
        <dbReference type="SAM" id="MobiDB-lite"/>
    </source>
</evidence>
<evidence type="ECO:0000313" key="3">
    <source>
        <dbReference type="EMBL" id="PKU61954.1"/>
    </source>
</evidence>
<feature type="region of interest" description="Disordered" evidence="1">
    <location>
        <begin position="151"/>
        <end position="172"/>
    </location>
</feature>